<feature type="region of interest" description="Disordered" evidence="1">
    <location>
        <begin position="1"/>
        <end position="62"/>
    </location>
</feature>
<protein>
    <submittedName>
        <fullName evidence="2">Uncharacterized protein</fullName>
    </submittedName>
</protein>
<evidence type="ECO:0000313" key="2">
    <source>
        <dbReference type="EMBL" id="DAD97572.1"/>
    </source>
</evidence>
<proteinExistence type="predicted"/>
<organism evidence="2">
    <name type="scientific">Caudovirales sp. ct0jG3</name>
    <dbReference type="NCBI Taxonomy" id="2825756"/>
    <lineage>
        <taxon>Viruses</taxon>
        <taxon>Duplodnaviria</taxon>
        <taxon>Heunggongvirae</taxon>
        <taxon>Uroviricota</taxon>
        <taxon>Caudoviricetes</taxon>
    </lineage>
</organism>
<reference evidence="2" key="1">
    <citation type="journal article" date="2021" name="Proc. Natl. Acad. Sci. U.S.A.">
        <title>A Catalog of Tens of Thousands of Viruses from Human Metagenomes Reveals Hidden Associations with Chronic Diseases.</title>
        <authorList>
            <person name="Tisza M.J."/>
            <person name="Buck C.B."/>
        </authorList>
    </citation>
    <scope>NUCLEOTIDE SEQUENCE</scope>
    <source>
        <strain evidence="2">Ct0jG3</strain>
    </source>
</reference>
<sequence>MSQGAGPAGSAADRAAGRGRGQGSRRAADRRQGAGPPGGVWSAGGVAVARGGGHSPGSRPAD</sequence>
<name>A0A8S5NT55_9CAUD</name>
<dbReference type="EMBL" id="BK015244">
    <property type="protein sequence ID" value="DAD97572.1"/>
    <property type="molecule type" value="Genomic_DNA"/>
</dbReference>
<accession>A0A8S5NT55</accession>
<feature type="compositionally biased region" description="Low complexity" evidence="1">
    <location>
        <begin position="1"/>
        <end position="14"/>
    </location>
</feature>
<evidence type="ECO:0000256" key="1">
    <source>
        <dbReference type="SAM" id="MobiDB-lite"/>
    </source>
</evidence>